<dbReference type="Pfam" id="PF13417">
    <property type="entry name" value="GST_N_3"/>
    <property type="match status" value="1"/>
</dbReference>
<accession>A0ABN7P1N5</accession>
<dbReference type="PROSITE" id="PS50404">
    <property type="entry name" value="GST_NTER"/>
    <property type="match status" value="1"/>
</dbReference>
<dbReference type="PANTHER" id="PTHR43969:SF9">
    <property type="entry name" value="GLUTATHIONE S TRANSFERASE D10, ISOFORM A-RELATED"/>
    <property type="match status" value="1"/>
</dbReference>
<feature type="domain" description="GST N-terminal" evidence="1">
    <location>
        <begin position="59"/>
        <end position="124"/>
    </location>
</feature>
<dbReference type="Proteomes" id="UP001153148">
    <property type="component" value="Unassembled WGS sequence"/>
</dbReference>
<evidence type="ECO:0000313" key="3">
    <source>
        <dbReference type="Proteomes" id="UP001153148"/>
    </source>
</evidence>
<name>A0ABN7P1N5_TIMPD</name>
<dbReference type="PANTHER" id="PTHR43969">
    <property type="entry name" value="GLUTATHIONE S TRANSFERASE D10, ISOFORM A-RELATED"/>
    <property type="match status" value="1"/>
</dbReference>
<keyword evidence="3" id="KW-1185">Reference proteome</keyword>
<sequence>MRPSFCYVGTIIVDSTPDRDLNSGLPVIGSPVYCESDVLDQGSTTGLLKVHSIPHPPTMPIYLYSMPWSPPCRAVLLLAENLGVEITTRLIDTRSKDHLKPDFLKVNPQHCVPTLDDDGFILWE</sequence>
<dbReference type="InterPro" id="IPR036249">
    <property type="entry name" value="Thioredoxin-like_sf"/>
</dbReference>
<evidence type="ECO:0000259" key="1">
    <source>
        <dbReference type="PROSITE" id="PS50404"/>
    </source>
</evidence>
<dbReference type="EMBL" id="CAJPIN010013883">
    <property type="protein sequence ID" value="CAG2060877.1"/>
    <property type="molecule type" value="Genomic_DNA"/>
</dbReference>
<evidence type="ECO:0000313" key="2">
    <source>
        <dbReference type="EMBL" id="CAG2060877.1"/>
    </source>
</evidence>
<feature type="non-terminal residue" evidence="2">
    <location>
        <position position="124"/>
    </location>
</feature>
<organism evidence="2 3">
    <name type="scientific">Timema podura</name>
    <name type="common">Walking stick</name>
    <dbReference type="NCBI Taxonomy" id="61482"/>
    <lineage>
        <taxon>Eukaryota</taxon>
        <taxon>Metazoa</taxon>
        <taxon>Ecdysozoa</taxon>
        <taxon>Arthropoda</taxon>
        <taxon>Hexapoda</taxon>
        <taxon>Insecta</taxon>
        <taxon>Pterygota</taxon>
        <taxon>Neoptera</taxon>
        <taxon>Polyneoptera</taxon>
        <taxon>Phasmatodea</taxon>
        <taxon>Timematodea</taxon>
        <taxon>Timematoidea</taxon>
        <taxon>Timematidae</taxon>
        <taxon>Timema</taxon>
    </lineage>
</organism>
<dbReference type="Gene3D" id="3.40.30.10">
    <property type="entry name" value="Glutaredoxin"/>
    <property type="match status" value="1"/>
</dbReference>
<dbReference type="InterPro" id="IPR004045">
    <property type="entry name" value="Glutathione_S-Trfase_N"/>
</dbReference>
<dbReference type="SUPFAM" id="SSF52833">
    <property type="entry name" value="Thioredoxin-like"/>
    <property type="match status" value="1"/>
</dbReference>
<comment type="caution">
    <text evidence="2">The sequence shown here is derived from an EMBL/GenBank/DDBJ whole genome shotgun (WGS) entry which is preliminary data.</text>
</comment>
<protein>
    <recommendedName>
        <fullName evidence="1">GST N-terminal domain-containing protein</fullName>
    </recommendedName>
</protein>
<gene>
    <name evidence="2" type="ORF">TPAB3V08_LOCUS7833</name>
</gene>
<proteinExistence type="predicted"/>
<reference evidence="2" key="1">
    <citation type="submission" date="2021-03" db="EMBL/GenBank/DDBJ databases">
        <authorList>
            <person name="Tran Van P."/>
        </authorList>
    </citation>
    <scope>NUCLEOTIDE SEQUENCE</scope>
</reference>